<evidence type="ECO:0000259" key="2">
    <source>
        <dbReference type="Pfam" id="PF14378"/>
    </source>
</evidence>
<sequence>MRNFFYFSVIYTAFAIALVMVLRDDPVTLLTVALLKSVVLAKSLGGYLKLFGIALLLVLYLTRHTGLRNRLVPSLYAIWGCLIFAAGFSLFKTSIPFVVPFWADPLMANVDAALHGDIAPWQLAHGLSEFINPNVVTFLYFGLWTLPAVFLPLIIAITDGDHARHKRFLILYALCWVGLGNVLATAFSSVGPVYYDPLLGSTRFADLTVALISSGITDSTLGLVQQNLWLDYSEKSQAIGSGISAFPSVHVGISTVVALYLAERSKWLAPLGLAFLAVIGFISVYNGWHYAVDGYASVIVMVTAWWALHKYAQPRRNVAIATYIPA</sequence>
<feature type="domain" description="Inositolphosphotransferase Aur1/Ipt1" evidence="2">
    <location>
        <begin position="108"/>
        <end position="306"/>
    </location>
</feature>
<dbReference type="AlphaFoldDB" id="A0A1H2UTS5"/>
<dbReference type="InterPro" id="IPR026841">
    <property type="entry name" value="Aur1/Ipt1"/>
</dbReference>
<feature type="transmembrane region" description="Helical" evidence="1">
    <location>
        <begin position="267"/>
        <end position="284"/>
    </location>
</feature>
<dbReference type="Pfam" id="PF14378">
    <property type="entry name" value="PAP2_3"/>
    <property type="match status" value="1"/>
</dbReference>
<keyword evidence="1" id="KW-0812">Transmembrane</keyword>
<gene>
    <name evidence="3" type="ORF">SAMN04488001_1281</name>
</gene>
<evidence type="ECO:0000313" key="4">
    <source>
        <dbReference type="Proteomes" id="UP000199441"/>
    </source>
</evidence>
<dbReference type="InterPro" id="IPR036938">
    <property type="entry name" value="PAP2/HPO_sf"/>
</dbReference>
<feature type="transmembrane region" description="Helical" evidence="1">
    <location>
        <begin position="290"/>
        <end position="308"/>
    </location>
</feature>
<reference evidence="4" key="1">
    <citation type="submission" date="2016-10" db="EMBL/GenBank/DDBJ databases">
        <authorList>
            <person name="Varghese N."/>
            <person name="Submissions S."/>
        </authorList>
    </citation>
    <scope>NUCLEOTIDE SEQUENCE [LARGE SCALE GENOMIC DNA]</scope>
    <source>
        <strain evidence="4">DSM 26922</strain>
    </source>
</reference>
<protein>
    <submittedName>
        <fullName evidence="3">PAP2 superfamily protein</fullName>
    </submittedName>
</protein>
<keyword evidence="1" id="KW-1133">Transmembrane helix</keyword>
<organism evidence="3 4">
    <name type="scientific">Litoreibacter albidus</name>
    <dbReference type="NCBI Taxonomy" id="670155"/>
    <lineage>
        <taxon>Bacteria</taxon>
        <taxon>Pseudomonadati</taxon>
        <taxon>Pseudomonadota</taxon>
        <taxon>Alphaproteobacteria</taxon>
        <taxon>Rhodobacterales</taxon>
        <taxon>Roseobacteraceae</taxon>
        <taxon>Litoreibacter</taxon>
    </lineage>
</organism>
<feature type="transmembrane region" description="Helical" evidence="1">
    <location>
        <begin position="169"/>
        <end position="195"/>
    </location>
</feature>
<keyword evidence="1" id="KW-0472">Membrane</keyword>
<feature type="transmembrane region" description="Helical" evidence="1">
    <location>
        <begin position="43"/>
        <end position="62"/>
    </location>
</feature>
<evidence type="ECO:0000313" key="3">
    <source>
        <dbReference type="EMBL" id="SDW59338.1"/>
    </source>
</evidence>
<dbReference type="Proteomes" id="UP000199441">
    <property type="component" value="Unassembled WGS sequence"/>
</dbReference>
<dbReference type="Gene3D" id="1.20.144.10">
    <property type="entry name" value="Phosphatidic acid phosphatase type 2/haloperoxidase"/>
    <property type="match status" value="1"/>
</dbReference>
<proteinExistence type="predicted"/>
<feature type="transmembrane region" description="Helical" evidence="1">
    <location>
        <begin position="74"/>
        <end position="91"/>
    </location>
</feature>
<dbReference type="GO" id="GO:0016020">
    <property type="term" value="C:membrane"/>
    <property type="evidence" value="ECO:0007669"/>
    <property type="project" value="UniProtKB-SubCell"/>
</dbReference>
<dbReference type="SUPFAM" id="SSF48317">
    <property type="entry name" value="Acid phosphatase/Vanadium-dependent haloperoxidase"/>
    <property type="match status" value="1"/>
</dbReference>
<feature type="transmembrane region" description="Helical" evidence="1">
    <location>
        <begin position="138"/>
        <end position="157"/>
    </location>
</feature>
<name>A0A1H2UTS5_9RHOB</name>
<dbReference type="OrthoDB" id="9816314at2"/>
<dbReference type="RefSeq" id="WP_089945841.1">
    <property type="nucleotide sequence ID" value="NZ_FNOI01000002.1"/>
</dbReference>
<evidence type="ECO:0000256" key="1">
    <source>
        <dbReference type="SAM" id="Phobius"/>
    </source>
</evidence>
<feature type="transmembrane region" description="Helical" evidence="1">
    <location>
        <begin position="5"/>
        <end position="23"/>
    </location>
</feature>
<dbReference type="STRING" id="670155.SAMN04488001_1281"/>
<accession>A0A1H2UTS5</accession>
<keyword evidence="4" id="KW-1185">Reference proteome</keyword>
<dbReference type="EMBL" id="FNOI01000002">
    <property type="protein sequence ID" value="SDW59338.1"/>
    <property type="molecule type" value="Genomic_DNA"/>
</dbReference>
<feature type="transmembrane region" description="Helical" evidence="1">
    <location>
        <begin position="238"/>
        <end position="260"/>
    </location>
</feature>